<accession>A0A846WU21</accession>
<sequence>MAPEVFWYINPTDGDVPWEPSLRTEPTFEVIRHQARTLDRFGYGGALTTAREPIALVPETENLRFLIPVYPGVKPPAMLAEEAQVFDQYSGGRLIFNQVNGADAVLARYGQYASKAQRYRLSAEYWTQVKRLYADATDAYDGEFFSYGPRYKPAIPGPRQPGGIEVWGTGASPEGIAHAAEVLDVYLSFMSAPADLSTLFTRVRDAAAGSGRSLRFGVLASVIVRETDEQAWERFSDQLSRTRPETVLATADRNLRSFGFPGLDEITSPDPQVQGRIDALRAGRIPGRDLLEFAPSMAAGLTTWTAAEPPFDIAGKGTGTYFVGSAENVARAMNTVAAQAGIDIWILSGWPLAAEAEIAADLLLPLLGAPATPAVA</sequence>
<dbReference type="InterPro" id="IPR050172">
    <property type="entry name" value="SsuD_RutA_monooxygenase"/>
</dbReference>
<reference evidence="6 7" key="1">
    <citation type="submission" date="2020-04" db="EMBL/GenBank/DDBJ databases">
        <title>MicrobeNet Type strains.</title>
        <authorList>
            <person name="Nicholson A.C."/>
        </authorList>
    </citation>
    <scope>NUCLEOTIDE SEQUENCE [LARGE SCALE GENOMIC DNA]</scope>
    <source>
        <strain evidence="6 7">ATCC BAA-14</strain>
    </source>
</reference>
<evidence type="ECO:0000313" key="6">
    <source>
        <dbReference type="EMBL" id="NKY04607.1"/>
    </source>
</evidence>
<keyword evidence="1" id="KW-0285">Flavoprotein</keyword>
<keyword evidence="2" id="KW-0288">FMN</keyword>
<evidence type="ECO:0000256" key="3">
    <source>
        <dbReference type="ARBA" id="ARBA00023002"/>
    </source>
</evidence>
<evidence type="ECO:0000256" key="1">
    <source>
        <dbReference type="ARBA" id="ARBA00022630"/>
    </source>
</evidence>
<dbReference type="PANTHER" id="PTHR42847">
    <property type="entry name" value="ALKANESULFONATE MONOOXYGENASE"/>
    <property type="match status" value="1"/>
</dbReference>
<dbReference type="GO" id="GO:0046306">
    <property type="term" value="P:alkanesulfonate catabolic process"/>
    <property type="evidence" value="ECO:0007669"/>
    <property type="project" value="TreeGrafter"/>
</dbReference>
<dbReference type="Gene3D" id="3.20.20.30">
    <property type="entry name" value="Luciferase-like domain"/>
    <property type="match status" value="1"/>
</dbReference>
<proteinExistence type="predicted"/>
<dbReference type="InterPro" id="IPR011251">
    <property type="entry name" value="Luciferase-like_dom"/>
</dbReference>
<name>A0A846WU21_9ACTN</name>
<dbReference type="EMBL" id="JAAXPC010000020">
    <property type="protein sequence ID" value="NKY04607.1"/>
    <property type="molecule type" value="Genomic_DNA"/>
</dbReference>
<organism evidence="6 7">
    <name type="scientific">Gordonia polyisoprenivorans</name>
    <dbReference type="NCBI Taxonomy" id="84595"/>
    <lineage>
        <taxon>Bacteria</taxon>
        <taxon>Bacillati</taxon>
        <taxon>Actinomycetota</taxon>
        <taxon>Actinomycetes</taxon>
        <taxon>Mycobacteriales</taxon>
        <taxon>Gordoniaceae</taxon>
        <taxon>Gordonia</taxon>
    </lineage>
</organism>
<evidence type="ECO:0000313" key="7">
    <source>
        <dbReference type="Proteomes" id="UP000563898"/>
    </source>
</evidence>
<dbReference type="RefSeq" id="WP_006368143.1">
    <property type="nucleotide sequence ID" value="NZ_JAAXPC010000020.1"/>
</dbReference>
<dbReference type="GO" id="GO:0008726">
    <property type="term" value="F:alkanesulfonate monooxygenase activity"/>
    <property type="evidence" value="ECO:0007669"/>
    <property type="project" value="TreeGrafter"/>
</dbReference>
<feature type="domain" description="Luciferase-like" evidence="5">
    <location>
        <begin position="24"/>
        <end position="266"/>
    </location>
</feature>
<gene>
    <name evidence="6" type="ORF">HGA05_23870</name>
</gene>
<evidence type="ECO:0000256" key="2">
    <source>
        <dbReference type="ARBA" id="ARBA00022643"/>
    </source>
</evidence>
<dbReference type="Proteomes" id="UP000563898">
    <property type="component" value="Unassembled WGS sequence"/>
</dbReference>
<dbReference type="SUPFAM" id="SSF51679">
    <property type="entry name" value="Bacterial luciferase-like"/>
    <property type="match status" value="1"/>
</dbReference>
<protein>
    <submittedName>
        <fullName evidence="6">LLM class flavin-dependent oxidoreductase</fullName>
    </submittedName>
</protein>
<keyword evidence="3" id="KW-0560">Oxidoreductase</keyword>
<keyword evidence="4" id="KW-0503">Monooxygenase</keyword>
<dbReference type="PANTHER" id="PTHR42847:SF4">
    <property type="entry name" value="ALKANESULFONATE MONOOXYGENASE-RELATED"/>
    <property type="match status" value="1"/>
</dbReference>
<comment type="caution">
    <text evidence="6">The sequence shown here is derived from an EMBL/GenBank/DDBJ whole genome shotgun (WGS) entry which is preliminary data.</text>
</comment>
<dbReference type="InterPro" id="IPR036661">
    <property type="entry name" value="Luciferase-like_sf"/>
</dbReference>
<dbReference type="AlphaFoldDB" id="A0A846WU21"/>
<evidence type="ECO:0000256" key="4">
    <source>
        <dbReference type="ARBA" id="ARBA00023033"/>
    </source>
</evidence>
<evidence type="ECO:0000259" key="5">
    <source>
        <dbReference type="Pfam" id="PF00296"/>
    </source>
</evidence>
<dbReference type="Pfam" id="PF00296">
    <property type="entry name" value="Bac_luciferase"/>
    <property type="match status" value="1"/>
</dbReference>